<dbReference type="EC" id="2.7.7.65" evidence="2"/>
<gene>
    <name evidence="4" type="ORF">GMES_1679</name>
</gene>
<evidence type="ECO:0000313" key="5">
    <source>
        <dbReference type="Proteomes" id="UP000006263"/>
    </source>
</evidence>
<proteinExistence type="predicted"/>
<name>K6ZKU3_9ALTE</name>
<dbReference type="SUPFAM" id="SSF55073">
    <property type="entry name" value="Nucleotide cyclase"/>
    <property type="match status" value="1"/>
</dbReference>
<evidence type="ECO:0000256" key="2">
    <source>
        <dbReference type="ARBA" id="ARBA00012528"/>
    </source>
</evidence>
<evidence type="ECO:0000313" key="4">
    <source>
        <dbReference type="EMBL" id="GAC23975.1"/>
    </source>
</evidence>
<dbReference type="Gene3D" id="3.30.70.270">
    <property type="match status" value="1"/>
</dbReference>
<dbReference type="AlphaFoldDB" id="K6ZKU3"/>
<dbReference type="SMART" id="SM00267">
    <property type="entry name" value="GGDEF"/>
    <property type="match status" value="1"/>
</dbReference>
<dbReference type="PROSITE" id="PS50887">
    <property type="entry name" value="GGDEF"/>
    <property type="match status" value="1"/>
</dbReference>
<dbReference type="Proteomes" id="UP000006263">
    <property type="component" value="Unassembled WGS sequence"/>
</dbReference>
<protein>
    <recommendedName>
        <fullName evidence="2">diguanylate cyclase</fullName>
        <ecNumber evidence="2">2.7.7.65</ecNumber>
    </recommendedName>
</protein>
<feature type="domain" description="GGDEF" evidence="3">
    <location>
        <begin position="169"/>
        <end position="287"/>
    </location>
</feature>
<dbReference type="GO" id="GO:1902201">
    <property type="term" value="P:negative regulation of bacterial-type flagellum-dependent cell motility"/>
    <property type="evidence" value="ECO:0007669"/>
    <property type="project" value="TreeGrafter"/>
</dbReference>
<dbReference type="GO" id="GO:0005886">
    <property type="term" value="C:plasma membrane"/>
    <property type="evidence" value="ECO:0007669"/>
    <property type="project" value="TreeGrafter"/>
</dbReference>
<dbReference type="InterPro" id="IPR050469">
    <property type="entry name" value="Diguanylate_Cyclase"/>
</dbReference>
<dbReference type="RefSeq" id="WP_006992126.1">
    <property type="nucleotide sequence ID" value="NZ_BAEP01000032.1"/>
</dbReference>
<reference evidence="4 5" key="1">
    <citation type="journal article" date="2017" name="Antonie Van Leeuwenhoek">
        <title>Rhizobium rhizosphaerae sp. nov., a novel species isolated from rice rhizosphere.</title>
        <authorList>
            <person name="Zhao J.J."/>
            <person name="Zhang J."/>
            <person name="Zhang R.J."/>
            <person name="Zhang C.W."/>
            <person name="Yin H.Q."/>
            <person name="Zhang X.X."/>
        </authorList>
    </citation>
    <scope>NUCLEOTIDE SEQUENCE [LARGE SCALE GENOMIC DNA]</scope>
    <source>
        <strain evidence="4 5">KMM 241</strain>
    </source>
</reference>
<evidence type="ECO:0000256" key="1">
    <source>
        <dbReference type="ARBA" id="ARBA00001946"/>
    </source>
</evidence>
<comment type="caution">
    <text evidence="4">The sequence shown here is derived from an EMBL/GenBank/DDBJ whole genome shotgun (WGS) entry which is preliminary data.</text>
</comment>
<dbReference type="eggNOG" id="COG2199">
    <property type="taxonomic scope" value="Bacteria"/>
</dbReference>
<dbReference type="InterPro" id="IPR029787">
    <property type="entry name" value="Nucleotide_cyclase"/>
</dbReference>
<dbReference type="GO" id="GO:0052621">
    <property type="term" value="F:diguanylate cyclase activity"/>
    <property type="evidence" value="ECO:0007669"/>
    <property type="project" value="UniProtKB-EC"/>
</dbReference>
<dbReference type="FunFam" id="3.30.70.270:FF:000001">
    <property type="entry name" value="Diguanylate cyclase domain protein"/>
    <property type="match status" value="1"/>
</dbReference>
<dbReference type="InterPro" id="IPR043128">
    <property type="entry name" value="Rev_trsase/Diguanyl_cyclase"/>
</dbReference>
<dbReference type="OrthoDB" id="9812260at2"/>
<dbReference type="CDD" id="cd01949">
    <property type="entry name" value="GGDEF"/>
    <property type="match status" value="1"/>
</dbReference>
<sequence>MEQLNQLYEQHVGENVFNPSHYAPVLNQHELSAFFQKWLTTIDLAVLSELFFQQLQNTLPLCGLKIQWNHSDITHGTLTSQPYNKRLAVRQGDEEIAMIHYSLSRTLAVREWQILQQLHMLFKNPLKNGLEYERIKLAATRDNLTGLGNRSNFDDTMHRLFSQAKRQPCQFALLVIDLDKFKQVNDQFGHSQGDKILVTCAETISACLRDTDFAFRFGGDEFCCLLTDTCIDSCQQITQRIQLAFKEDSLLAQHSISCSIGSAIYQDDDTQHSLFMRADAAMYRNKK</sequence>
<dbReference type="GO" id="GO:0043709">
    <property type="term" value="P:cell adhesion involved in single-species biofilm formation"/>
    <property type="evidence" value="ECO:0007669"/>
    <property type="project" value="TreeGrafter"/>
</dbReference>
<dbReference type="NCBIfam" id="TIGR00254">
    <property type="entry name" value="GGDEF"/>
    <property type="match status" value="1"/>
</dbReference>
<dbReference type="PANTHER" id="PTHR45138:SF6">
    <property type="entry name" value="DIGUANYLATE CYCLASE DGCN"/>
    <property type="match status" value="1"/>
</dbReference>
<accession>K6ZKU3</accession>
<comment type="cofactor">
    <cofactor evidence="1">
        <name>Mg(2+)</name>
        <dbReference type="ChEBI" id="CHEBI:18420"/>
    </cofactor>
</comment>
<dbReference type="PANTHER" id="PTHR45138">
    <property type="entry name" value="REGULATORY COMPONENTS OF SENSORY TRANSDUCTION SYSTEM"/>
    <property type="match status" value="1"/>
</dbReference>
<dbReference type="InterPro" id="IPR000160">
    <property type="entry name" value="GGDEF_dom"/>
</dbReference>
<dbReference type="Pfam" id="PF00990">
    <property type="entry name" value="GGDEF"/>
    <property type="match status" value="1"/>
</dbReference>
<organism evidence="4 5">
    <name type="scientific">Paraglaciecola mesophila KMM 241</name>
    <dbReference type="NCBI Taxonomy" id="1128912"/>
    <lineage>
        <taxon>Bacteria</taxon>
        <taxon>Pseudomonadati</taxon>
        <taxon>Pseudomonadota</taxon>
        <taxon>Gammaproteobacteria</taxon>
        <taxon>Alteromonadales</taxon>
        <taxon>Alteromonadaceae</taxon>
        <taxon>Paraglaciecola</taxon>
    </lineage>
</organism>
<evidence type="ECO:0000259" key="3">
    <source>
        <dbReference type="PROSITE" id="PS50887"/>
    </source>
</evidence>
<dbReference type="EMBL" id="BAEP01000032">
    <property type="protein sequence ID" value="GAC23975.1"/>
    <property type="molecule type" value="Genomic_DNA"/>
</dbReference>